<evidence type="ECO:0000256" key="1">
    <source>
        <dbReference type="SAM" id="Phobius"/>
    </source>
</evidence>
<proteinExistence type="predicted"/>
<reference evidence="2" key="2">
    <citation type="journal article" date="2021" name="PeerJ">
        <title>Extensive microbial diversity within the chicken gut microbiome revealed by metagenomics and culture.</title>
        <authorList>
            <person name="Gilroy R."/>
            <person name="Ravi A."/>
            <person name="Getino M."/>
            <person name="Pursley I."/>
            <person name="Horton D.L."/>
            <person name="Alikhan N.F."/>
            <person name="Baker D."/>
            <person name="Gharbi K."/>
            <person name="Hall N."/>
            <person name="Watson M."/>
            <person name="Adriaenssens E.M."/>
            <person name="Foster-Nyarko E."/>
            <person name="Jarju S."/>
            <person name="Secka A."/>
            <person name="Antonio M."/>
            <person name="Oren A."/>
            <person name="Chaudhuri R.R."/>
            <person name="La Ragione R."/>
            <person name="Hildebrand F."/>
            <person name="Pallen M.J."/>
        </authorList>
    </citation>
    <scope>NUCLEOTIDE SEQUENCE</scope>
    <source>
        <strain evidence="2">ChiSxjej2B14-8506</strain>
    </source>
</reference>
<dbReference type="EMBL" id="DVNK01000024">
    <property type="protein sequence ID" value="HIU46150.1"/>
    <property type="molecule type" value="Genomic_DNA"/>
</dbReference>
<evidence type="ECO:0000313" key="2">
    <source>
        <dbReference type="EMBL" id="HIU46150.1"/>
    </source>
</evidence>
<dbReference type="Proteomes" id="UP000824123">
    <property type="component" value="Unassembled WGS sequence"/>
</dbReference>
<feature type="transmembrane region" description="Helical" evidence="1">
    <location>
        <begin position="111"/>
        <end position="129"/>
    </location>
</feature>
<comment type="caution">
    <text evidence="2">The sequence shown here is derived from an EMBL/GenBank/DDBJ whole genome shotgun (WGS) entry which is preliminary data.</text>
</comment>
<feature type="transmembrane region" description="Helical" evidence="1">
    <location>
        <begin position="21"/>
        <end position="38"/>
    </location>
</feature>
<keyword evidence="1" id="KW-0472">Membrane</keyword>
<accession>A0A9D1LQF9</accession>
<name>A0A9D1LQF9_9FIRM</name>
<sequence length="159" mass="18573">MKGMSDAKAADYRARLRRQNGILWALLALSVVYILLMSEFLPRVIEVLDSRTWTQDMLSMQKVLFIWQGYAIWRIVHNRNLIRDALRMRDDMVKSEDERIAAIKGMAGRRFAFILCVLLSIAAITATFIDVVIFYTLYVTLLCALALWGILYLYYRRKL</sequence>
<organism evidence="2 3">
    <name type="scientific">Candidatus Fimadaptatus faecigallinarum</name>
    <dbReference type="NCBI Taxonomy" id="2840814"/>
    <lineage>
        <taxon>Bacteria</taxon>
        <taxon>Bacillati</taxon>
        <taxon>Bacillota</taxon>
        <taxon>Clostridia</taxon>
        <taxon>Eubacteriales</taxon>
        <taxon>Candidatus Fimadaptatus</taxon>
    </lineage>
</organism>
<keyword evidence="1" id="KW-1133">Transmembrane helix</keyword>
<gene>
    <name evidence="2" type="ORF">IAC59_02705</name>
</gene>
<keyword evidence="1" id="KW-0812">Transmembrane</keyword>
<feature type="transmembrane region" description="Helical" evidence="1">
    <location>
        <begin position="135"/>
        <end position="155"/>
    </location>
</feature>
<dbReference type="AlphaFoldDB" id="A0A9D1LQF9"/>
<protein>
    <submittedName>
        <fullName evidence="2">Uncharacterized protein</fullName>
    </submittedName>
</protein>
<evidence type="ECO:0000313" key="3">
    <source>
        <dbReference type="Proteomes" id="UP000824123"/>
    </source>
</evidence>
<reference evidence="2" key="1">
    <citation type="submission" date="2020-10" db="EMBL/GenBank/DDBJ databases">
        <authorList>
            <person name="Gilroy R."/>
        </authorList>
    </citation>
    <scope>NUCLEOTIDE SEQUENCE</scope>
    <source>
        <strain evidence="2">ChiSxjej2B14-8506</strain>
    </source>
</reference>
<feature type="transmembrane region" description="Helical" evidence="1">
    <location>
        <begin position="58"/>
        <end position="76"/>
    </location>
</feature>